<keyword evidence="1" id="KW-0812">Transmembrane</keyword>
<feature type="non-terminal residue" evidence="2">
    <location>
        <position position="1"/>
    </location>
</feature>
<reference evidence="2" key="1">
    <citation type="submission" date="2021-02" db="EMBL/GenBank/DDBJ databases">
        <authorList>
            <person name="Nowell W R."/>
        </authorList>
    </citation>
    <scope>NUCLEOTIDE SEQUENCE</scope>
</reference>
<dbReference type="AlphaFoldDB" id="A0A820Q451"/>
<proteinExistence type="predicted"/>
<gene>
    <name evidence="2" type="ORF">OXD698_LOCUS52394</name>
</gene>
<dbReference type="Gene3D" id="3.60.21.10">
    <property type="match status" value="1"/>
</dbReference>
<protein>
    <submittedName>
        <fullName evidence="2">Uncharacterized protein</fullName>
    </submittedName>
</protein>
<accession>A0A820Q451</accession>
<evidence type="ECO:0000313" key="2">
    <source>
        <dbReference type="EMBL" id="CAF4416922.1"/>
    </source>
</evidence>
<evidence type="ECO:0000256" key="1">
    <source>
        <dbReference type="SAM" id="Phobius"/>
    </source>
</evidence>
<feature type="transmembrane region" description="Helical" evidence="1">
    <location>
        <begin position="39"/>
        <end position="58"/>
    </location>
</feature>
<keyword evidence="1" id="KW-1133">Transmembrane helix</keyword>
<dbReference type="InterPro" id="IPR029052">
    <property type="entry name" value="Metallo-depent_PP-like"/>
</dbReference>
<comment type="caution">
    <text evidence="2">The sequence shown here is derived from an EMBL/GenBank/DDBJ whole genome shotgun (WGS) entry which is preliminary data.</text>
</comment>
<sequence length="81" mass="9268">HLVDDMNETHLNYFVVGAANFISNNHDHAKDVPPNSLKFFWAGSIVFGGFGLIEVNNIQMNFSFIDRSEKTLYQTTMTPRF</sequence>
<name>A0A820Q451_9BILA</name>
<dbReference type="Proteomes" id="UP000663844">
    <property type="component" value="Unassembled WGS sequence"/>
</dbReference>
<keyword evidence="1" id="KW-0472">Membrane</keyword>
<organism evidence="2 3">
    <name type="scientific">Adineta steineri</name>
    <dbReference type="NCBI Taxonomy" id="433720"/>
    <lineage>
        <taxon>Eukaryota</taxon>
        <taxon>Metazoa</taxon>
        <taxon>Spiralia</taxon>
        <taxon>Gnathifera</taxon>
        <taxon>Rotifera</taxon>
        <taxon>Eurotatoria</taxon>
        <taxon>Bdelloidea</taxon>
        <taxon>Adinetida</taxon>
        <taxon>Adinetidae</taxon>
        <taxon>Adineta</taxon>
    </lineage>
</organism>
<evidence type="ECO:0000313" key="3">
    <source>
        <dbReference type="Proteomes" id="UP000663844"/>
    </source>
</evidence>
<dbReference type="EMBL" id="CAJOAZ010028350">
    <property type="protein sequence ID" value="CAF4416922.1"/>
    <property type="molecule type" value="Genomic_DNA"/>
</dbReference>